<dbReference type="AlphaFoldDB" id="W7E648"/>
<feature type="coiled-coil region" evidence="1">
    <location>
        <begin position="45"/>
        <end position="98"/>
    </location>
</feature>
<evidence type="ECO:0000313" key="4">
    <source>
        <dbReference type="Proteomes" id="UP000054337"/>
    </source>
</evidence>
<name>W7E648_BIPV3</name>
<dbReference type="EMBL" id="KI968845">
    <property type="protein sequence ID" value="EUN21490.1"/>
    <property type="molecule type" value="Genomic_DNA"/>
</dbReference>
<evidence type="ECO:0000313" key="3">
    <source>
        <dbReference type="EMBL" id="EUN21490.1"/>
    </source>
</evidence>
<proteinExistence type="predicted"/>
<reference evidence="3 4" key="1">
    <citation type="journal article" date="2013" name="PLoS Genet.">
        <title>Comparative genome structure, secondary metabolite, and effector coding capacity across Cochliobolus pathogens.</title>
        <authorList>
            <person name="Condon B.J."/>
            <person name="Leng Y."/>
            <person name="Wu D."/>
            <person name="Bushley K.E."/>
            <person name="Ohm R.A."/>
            <person name="Otillar R."/>
            <person name="Martin J."/>
            <person name="Schackwitz W."/>
            <person name="Grimwood J."/>
            <person name="MohdZainudin N."/>
            <person name="Xue C."/>
            <person name="Wang R."/>
            <person name="Manning V.A."/>
            <person name="Dhillon B."/>
            <person name="Tu Z.J."/>
            <person name="Steffenson B.J."/>
            <person name="Salamov A."/>
            <person name="Sun H."/>
            <person name="Lowry S."/>
            <person name="LaButti K."/>
            <person name="Han J."/>
            <person name="Copeland A."/>
            <person name="Lindquist E."/>
            <person name="Barry K."/>
            <person name="Schmutz J."/>
            <person name="Baker S.E."/>
            <person name="Ciuffetti L.M."/>
            <person name="Grigoriev I.V."/>
            <person name="Zhong S."/>
            <person name="Turgeon B.G."/>
        </authorList>
    </citation>
    <scope>NUCLEOTIDE SEQUENCE [LARGE SCALE GENOMIC DNA]</scope>
    <source>
        <strain evidence="3 4">FI3</strain>
    </source>
</reference>
<keyword evidence="4" id="KW-1185">Reference proteome</keyword>
<feature type="region of interest" description="Disordered" evidence="2">
    <location>
        <begin position="124"/>
        <end position="236"/>
    </location>
</feature>
<accession>W7E648</accession>
<dbReference type="Proteomes" id="UP000054337">
    <property type="component" value="Unassembled WGS sequence"/>
</dbReference>
<dbReference type="Gene3D" id="1.20.5.170">
    <property type="match status" value="1"/>
</dbReference>
<feature type="region of interest" description="Disordered" evidence="2">
    <location>
        <begin position="1"/>
        <end position="45"/>
    </location>
</feature>
<keyword evidence="1" id="KW-0175">Coiled coil</keyword>
<feature type="compositionally biased region" description="Basic and acidic residues" evidence="2">
    <location>
        <begin position="162"/>
        <end position="172"/>
    </location>
</feature>
<evidence type="ECO:0008006" key="5">
    <source>
        <dbReference type="Google" id="ProtNLM"/>
    </source>
</evidence>
<dbReference type="OrthoDB" id="5086080at2759"/>
<dbReference type="PANTHER" id="PTHR37012">
    <property type="entry name" value="B-ZIP TRANSCRIPTION FACTOR (EUROFUNG)-RELATED"/>
    <property type="match status" value="1"/>
</dbReference>
<dbReference type="GeneID" id="26250437"/>
<feature type="compositionally biased region" description="Basic and acidic residues" evidence="2">
    <location>
        <begin position="23"/>
        <end position="45"/>
    </location>
</feature>
<dbReference type="PANTHER" id="PTHR37012:SF7">
    <property type="entry name" value="B-ZIP TRANSCRIPTION FACTOR (EUROFUNG)-RELATED"/>
    <property type="match status" value="1"/>
</dbReference>
<feature type="compositionally biased region" description="Polar residues" evidence="2">
    <location>
        <begin position="185"/>
        <end position="201"/>
    </location>
</feature>
<dbReference type="CDD" id="cd14688">
    <property type="entry name" value="bZIP_YAP"/>
    <property type="match status" value="1"/>
</dbReference>
<evidence type="ECO:0000256" key="2">
    <source>
        <dbReference type="SAM" id="MobiDB-lite"/>
    </source>
</evidence>
<gene>
    <name evidence="3" type="ORF">COCVIDRAFT_113864</name>
</gene>
<dbReference type="RefSeq" id="XP_014551069.1">
    <property type="nucleotide sequence ID" value="XM_014695583.1"/>
</dbReference>
<evidence type="ECO:0000256" key="1">
    <source>
        <dbReference type="SAM" id="Coils"/>
    </source>
</evidence>
<organism evidence="3 4">
    <name type="scientific">Bipolaris victoriae (strain FI3)</name>
    <name type="common">Victoria blight of oats agent</name>
    <name type="synonym">Cochliobolus victoriae</name>
    <dbReference type="NCBI Taxonomy" id="930091"/>
    <lineage>
        <taxon>Eukaryota</taxon>
        <taxon>Fungi</taxon>
        <taxon>Dikarya</taxon>
        <taxon>Ascomycota</taxon>
        <taxon>Pezizomycotina</taxon>
        <taxon>Dothideomycetes</taxon>
        <taxon>Pleosporomycetidae</taxon>
        <taxon>Pleosporales</taxon>
        <taxon>Pleosporineae</taxon>
        <taxon>Pleosporaceae</taxon>
        <taxon>Bipolaris</taxon>
    </lineage>
</organism>
<sequence length="290" mass="32389">MVDPEPKDAAPTQIYITQKRKRPASEHERRERKRAVDRQAQRSLREKTKIHIAKLERTIEILQNKDRNDKTVTLLSEIDTLRAENERLKHIIESVKSVVGFNAVSQDILPAKLGPVTEHANHLPTAKAVGPNLPEPPTTSIDRDPQPSPLPDVNQSTSIDRTSSEDEHKSFDQPESPDQPDFFQPSPSANDSTMINQSTTPVIDLDGMTITPDPDEPAIPYTNRELTHSPGLRVPSRFSPEKQAEEILQEVSELAPFSSLMQEILGAKAVLSIPNRCPYRPSSPSLTLSR</sequence>
<dbReference type="HOGENOM" id="CLU_963135_0_0_1"/>
<protein>
    <recommendedName>
        <fullName evidence="5">BZIP domain-containing protein</fullName>
    </recommendedName>
</protein>